<protein>
    <submittedName>
        <fullName evidence="2">Uncharacterized protein</fullName>
    </submittedName>
</protein>
<dbReference type="EMBL" id="HACM01006165">
    <property type="protein sequence ID" value="CRZ06607.1"/>
    <property type="molecule type" value="Transcribed_RNA"/>
</dbReference>
<name>A0A0H5QXY3_9EUKA</name>
<keyword evidence="1" id="KW-0732">Signal</keyword>
<proteinExistence type="predicted"/>
<feature type="chain" id="PRO_5005222875" evidence="1">
    <location>
        <begin position="26"/>
        <end position="391"/>
    </location>
</feature>
<accession>A0A0H5QXY3</accession>
<evidence type="ECO:0000256" key="1">
    <source>
        <dbReference type="SAM" id="SignalP"/>
    </source>
</evidence>
<dbReference type="AlphaFoldDB" id="A0A0H5QXY3"/>
<sequence length="391" mass="44909">MSHVIGVGSIILSIAVQFVFITVNAQDEHDNIIGSIYVVNDDVRTDLGVSSSIVEQEIKLERMKSPQQEFPVIECINVLSSEKGFDVFKVPENMLLQIQKRCYIRDDDHQVVYQLLTDPLQTVICDGVHGAHPDWIVMKLRTSLQKHKDHRKSCAQVDLPHDADLNYLLKDFRSSSFIMSSSAENDILRTTALRVYDGDMEQLVKDRLTLIHLMKVWAPLEPVGFSPLAFTPQPNEDSVYTFQLDDSNATRQFLIDRSDDEDPRKWYTRYNMPVGEMYVWNPTSVAHADVRINELDEEDNVTDNPVVSFRTMFMIVKPNIDFNTLTSSGDETGELCYTQSFYRQALEIYEWNANLTEEALKHFGYPVSCSNRKRKMSHQTHSDQAVKKSRS</sequence>
<reference evidence="2" key="1">
    <citation type="submission" date="2015-04" db="EMBL/GenBank/DDBJ databases">
        <title>The genome sequence of the plant pathogenic Rhizarian Plasmodiophora brassicae reveals insights in its biotrophic life cycle and the origin of chitin synthesis.</title>
        <authorList>
            <person name="Schwelm A."/>
            <person name="Fogelqvist J."/>
            <person name="Knaust A."/>
            <person name="Julke S."/>
            <person name="Lilja T."/>
            <person name="Dhandapani V."/>
            <person name="Bonilla-Rosso G."/>
            <person name="Karlsson M."/>
            <person name="Shevchenko A."/>
            <person name="Choi S.R."/>
            <person name="Kim H.G."/>
            <person name="Park J.Y."/>
            <person name="Lim Y.P."/>
            <person name="Ludwig-Muller J."/>
            <person name="Dixelius C."/>
        </authorList>
    </citation>
    <scope>NUCLEOTIDE SEQUENCE</scope>
    <source>
        <tissue evidence="2">Potato root galls</tissue>
    </source>
</reference>
<feature type="signal peptide" evidence="1">
    <location>
        <begin position="1"/>
        <end position="25"/>
    </location>
</feature>
<organism evidence="2">
    <name type="scientific">Spongospora subterranea</name>
    <dbReference type="NCBI Taxonomy" id="70186"/>
    <lineage>
        <taxon>Eukaryota</taxon>
        <taxon>Sar</taxon>
        <taxon>Rhizaria</taxon>
        <taxon>Endomyxa</taxon>
        <taxon>Phytomyxea</taxon>
        <taxon>Plasmodiophorida</taxon>
        <taxon>Plasmodiophoridae</taxon>
        <taxon>Spongospora</taxon>
    </lineage>
</organism>
<evidence type="ECO:0000313" key="2">
    <source>
        <dbReference type="EMBL" id="CRZ06607.1"/>
    </source>
</evidence>